<organism evidence="3 4">
    <name type="scientific">Fulvivirga sediminis</name>
    <dbReference type="NCBI Taxonomy" id="2803949"/>
    <lineage>
        <taxon>Bacteria</taxon>
        <taxon>Pseudomonadati</taxon>
        <taxon>Bacteroidota</taxon>
        <taxon>Cytophagia</taxon>
        <taxon>Cytophagales</taxon>
        <taxon>Fulvivirgaceae</taxon>
        <taxon>Fulvivirga</taxon>
    </lineage>
</organism>
<dbReference type="Pfam" id="PF12833">
    <property type="entry name" value="HTH_18"/>
    <property type="match status" value="1"/>
</dbReference>
<dbReference type="Proteomes" id="UP000659388">
    <property type="component" value="Unassembled WGS sequence"/>
</dbReference>
<feature type="domain" description="HTH araC/xylS-type" evidence="2">
    <location>
        <begin position="180"/>
        <end position="272"/>
    </location>
</feature>
<dbReference type="Pfam" id="PF02311">
    <property type="entry name" value="AraC_binding"/>
    <property type="match status" value="1"/>
</dbReference>
<comment type="caution">
    <text evidence="3">The sequence shown here is derived from an EMBL/GenBank/DDBJ whole genome shotgun (WGS) entry which is preliminary data.</text>
</comment>
<keyword evidence="1" id="KW-0238">DNA-binding</keyword>
<name>A0A937F6E9_9BACT</name>
<dbReference type="Gene3D" id="2.60.120.10">
    <property type="entry name" value="Jelly Rolls"/>
    <property type="match status" value="1"/>
</dbReference>
<evidence type="ECO:0000256" key="1">
    <source>
        <dbReference type="ARBA" id="ARBA00023125"/>
    </source>
</evidence>
<dbReference type="GO" id="GO:0043565">
    <property type="term" value="F:sequence-specific DNA binding"/>
    <property type="evidence" value="ECO:0007669"/>
    <property type="project" value="InterPro"/>
</dbReference>
<proteinExistence type="predicted"/>
<dbReference type="SMART" id="SM00342">
    <property type="entry name" value="HTH_ARAC"/>
    <property type="match status" value="1"/>
</dbReference>
<dbReference type="InterPro" id="IPR037923">
    <property type="entry name" value="HTH-like"/>
</dbReference>
<accession>A0A937F6E9</accession>
<dbReference type="AlphaFoldDB" id="A0A937F6E9"/>
<sequence length="272" mass="32324">MKRYTQFEDLVITDFEVDKWPHPRHNHNHFEIVYIAKGCGRHYLNDIDFCYKKGDLFLLGPDDEHEFKVKQTTRFIYFKFTKLYFNAHTDLPLPGDWNKDIDYLISHPERKTGSLLQFKEDKLMVHQLMEMVVQEYQNTRLLNKKIIFQIFSIVMLILKRNSHACSAKAMDRPASRGVAQDLIEYIELHIYDPAKLTLKAMSAHFNYSDNYIGMLFKEKVGTSLREYVNNFRQQLIRQRLSHGTVAMKQIASEFGFVDESHLYKFIKKNNLR</sequence>
<dbReference type="PROSITE" id="PS01124">
    <property type="entry name" value="HTH_ARAC_FAMILY_2"/>
    <property type="match status" value="1"/>
</dbReference>
<dbReference type="InterPro" id="IPR018060">
    <property type="entry name" value="HTH_AraC"/>
</dbReference>
<gene>
    <name evidence="3" type="ORF">JL102_03455</name>
</gene>
<evidence type="ECO:0000259" key="2">
    <source>
        <dbReference type="PROSITE" id="PS01124"/>
    </source>
</evidence>
<dbReference type="InterPro" id="IPR003313">
    <property type="entry name" value="AraC-bd"/>
</dbReference>
<evidence type="ECO:0000313" key="3">
    <source>
        <dbReference type="EMBL" id="MBL3655170.1"/>
    </source>
</evidence>
<dbReference type="SUPFAM" id="SSF51215">
    <property type="entry name" value="Regulatory protein AraC"/>
    <property type="match status" value="1"/>
</dbReference>
<dbReference type="PANTHER" id="PTHR43280">
    <property type="entry name" value="ARAC-FAMILY TRANSCRIPTIONAL REGULATOR"/>
    <property type="match status" value="1"/>
</dbReference>
<evidence type="ECO:0000313" key="4">
    <source>
        <dbReference type="Proteomes" id="UP000659388"/>
    </source>
</evidence>
<dbReference type="PANTHER" id="PTHR43280:SF34">
    <property type="entry name" value="ARAC-FAMILY TRANSCRIPTIONAL REGULATOR"/>
    <property type="match status" value="1"/>
</dbReference>
<dbReference type="GO" id="GO:0003700">
    <property type="term" value="F:DNA-binding transcription factor activity"/>
    <property type="evidence" value="ECO:0007669"/>
    <property type="project" value="InterPro"/>
</dbReference>
<dbReference type="Gene3D" id="1.10.10.60">
    <property type="entry name" value="Homeodomain-like"/>
    <property type="match status" value="1"/>
</dbReference>
<dbReference type="InterPro" id="IPR014710">
    <property type="entry name" value="RmlC-like_jellyroll"/>
</dbReference>
<protein>
    <submittedName>
        <fullName evidence="3">Helix-turn-helix domain-containing protein</fullName>
    </submittedName>
</protein>
<keyword evidence="4" id="KW-1185">Reference proteome</keyword>
<dbReference type="EMBL" id="JAESIY010000002">
    <property type="protein sequence ID" value="MBL3655170.1"/>
    <property type="molecule type" value="Genomic_DNA"/>
</dbReference>
<reference evidence="3" key="1">
    <citation type="submission" date="2021-01" db="EMBL/GenBank/DDBJ databases">
        <title>Fulvivirga kasyanovii gen. nov., sp nov., a novel member of the phylum Bacteroidetes isolated from seawater in a mussel farm.</title>
        <authorList>
            <person name="Zhao L.-H."/>
            <person name="Wang Z.-J."/>
        </authorList>
    </citation>
    <scope>NUCLEOTIDE SEQUENCE</scope>
    <source>
        <strain evidence="3">2943</strain>
    </source>
</reference>
<dbReference type="RefSeq" id="WP_202242532.1">
    <property type="nucleotide sequence ID" value="NZ_JAESIY010000002.1"/>
</dbReference>